<dbReference type="GO" id="GO:0009236">
    <property type="term" value="P:cobalamin biosynthetic process"/>
    <property type="evidence" value="ECO:0007669"/>
    <property type="project" value="UniProtKB-UniPathway"/>
</dbReference>
<name>A0A845QJU9_9FIRM</name>
<dbReference type="EC" id="2.7.1.156" evidence="8"/>
<comment type="pathway">
    <text evidence="5">Cofactor biosynthesis; adenosylcobalamin biosynthesis; adenosylcobalamin from cob(II)yrinate a,c-diamide: step 6/7.</text>
</comment>
<comment type="caution">
    <text evidence="20">The sequence shown here is derived from an EMBL/GenBank/DDBJ whole genome shotgun (WGS) entry which is preliminary data.</text>
</comment>
<dbReference type="Gene3D" id="3.40.50.300">
    <property type="entry name" value="P-loop containing nucleotide triphosphate hydrolases"/>
    <property type="match status" value="1"/>
</dbReference>
<evidence type="ECO:0000313" key="20">
    <source>
        <dbReference type="EMBL" id="NBH61315.1"/>
    </source>
</evidence>
<reference evidence="20 21" key="1">
    <citation type="submission" date="2018-08" db="EMBL/GenBank/DDBJ databases">
        <title>Murine metabolic-syndrome-specific gut microbial biobank.</title>
        <authorList>
            <person name="Liu C."/>
        </authorList>
    </citation>
    <scope>NUCLEOTIDE SEQUENCE [LARGE SCALE GENOMIC DNA]</scope>
    <source>
        <strain evidence="20 21">28</strain>
    </source>
</reference>
<keyword evidence="11 20" id="KW-0808">Transferase</keyword>
<evidence type="ECO:0000256" key="14">
    <source>
        <dbReference type="ARBA" id="ARBA00022840"/>
    </source>
</evidence>
<evidence type="ECO:0000256" key="13">
    <source>
        <dbReference type="ARBA" id="ARBA00022777"/>
    </source>
</evidence>
<evidence type="ECO:0000256" key="3">
    <source>
        <dbReference type="ARBA" id="ARBA00001522"/>
    </source>
</evidence>
<evidence type="ECO:0000256" key="18">
    <source>
        <dbReference type="PIRSR" id="PIRSR006135-1"/>
    </source>
</evidence>
<dbReference type="GO" id="GO:0005524">
    <property type="term" value="F:ATP binding"/>
    <property type="evidence" value="ECO:0007669"/>
    <property type="project" value="UniProtKB-KW"/>
</dbReference>
<feature type="binding site" evidence="19">
    <location>
        <begin position="7"/>
        <end position="14"/>
    </location>
    <ligand>
        <name>GTP</name>
        <dbReference type="ChEBI" id="CHEBI:37565"/>
    </ligand>
</feature>
<evidence type="ECO:0000256" key="9">
    <source>
        <dbReference type="ARBA" id="ARBA00012523"/>
    </source>
</evidence>
<comment type="catalytic activity">
    <reaction evidence="1">
        <text>adenosylcob(III)inamide + ATP = adenosylcob(III)inamide phosphate + ADP + H(+)</text>
        <dbReference type="Rhea" id="RHEA:15769"/>
        <dbReference type="ChEBI" id="CHEBI:2480"/>
        <dbReference type="ChEBI" id="CHEBI:15378"/>
        <dbReference type="ChEBI" id="CHEBI:30616"/>
        <dbReference type="ChEBI" id="CHEBI:58502"/>
        <dbReference type="ChEBI" id="CHEBI:456216"/>
        <dbReference type="EC" id="2.7.1.156"/>
    </reaction>
</comment>
<evidence type="ECO:0000256" key="12">
    <source>
        <dbReference type="ARBA" id="ARBA00022741"/>
    </source>
</evidence>
<evidence type="ECO:0000313" key="21">
    <source>
        <dbReference type="Proteomes" id="UP000446866"/>
    </source>
</evidence>
<keyword evidence="21" id="KW-1185">Reference proteome</keyword>
<comment type="function">
    <text evidence="4">Catalyzes ATP-dependent phosphorylation of adenosylcobinamide and addition of GMP to adenosylcobinamide phosphate.</text>
</comment>
<evidence type="ECO:0000256" key="16">
    <source>
        <dbReference type="ARBA" id="ARBA00029570"/>
    </source>
</evidence>
<dbReference type="GO" id="GO:0008820">
    <property type="term" value="F:cobinamide phosphate guanylyltransferase activity"/>
    <property type="evidence" value="ECO:0007669"/>
    <property type="project" value="UniProtKB-EC"/>
</dbReference>
<evidence type="ECO:0000256" key="10">
    <source>
        <dbReference type="ARBA" id="ARBA00022573"/>
    </source>
</evidence>
<dbReference type="Pfam" id="PF02283">
    <property type="entry name" value="CobU"/>
    <property type="match status" value="1"/>
</dbReference>
<keyword evidence="10" id="KW-0169">Cobalamin biosynthesis</keyword>
<evidence type="ECO:0000256" key="8">
    <source>
        <dbReference type="ARBA" id="ARBA00012016"/>
    </source>
</evidence>
<dbReference type="InterPro" id="IPR027417">
    <property type="entry name" value="P-loop_NTPase"/>
</dbReference>
<comment type="catalytic activity">
    <reaction evidence="2">
        <text>adenosylcob(III)inamide phosphate + GTP + H(+) = adenosylcob(III)inamide-GDP + diphosphate</text>
        <dbReference type="Rhea" id="RHEA:22712"/>
        <dbReference type="ChEBI" id="CHEBI:15378"/>
        <dbReference type="ChEBI" id="CHEBI:33019"/>
        <dbReference type="ChEBI" id="CHEBI:37565"/>
        <dbReference type="ChEBI" id="CHEBI:58502"/>
        <dbReference type="ChEBI" id="CHEBI:60487"/>
        <dbReference type="EC" id="2.7.7.62"/>
    </reaction>
</comment>
<dbReference type="PIRSF" id="PIRSF006135">
    <property type="entry name" value="CobU"/>
    <property type="match status" value="1"/>
</dbReference>
<dbReference type="PANTHER" id="PTHR34848">
    <property type="match status" value="1"/>
</dbReference>
<dbReference type="InterPro" id="IPR003203">
    <property type="entry name" value="CobU/CobP"/>
</dbReference>
<feature type="active site" description="GMP-histidine intermediate" evidence="18">
    <location>
        <position position="52"/>
    </location>
</feature>
<evidence type="ECO:0000256" key="4">
    <source>
        <dbReference type="ARBA" id="ARBA00003889"/>
    </source>
</evidence>
<evidence type="ECO:0000256" key="7">
    <source>
        <dbReference type="ARBA" id="ARBA00007490"/>
    </source>
</evidence>
<gene>
    <name evidence="20" type="ORF">D0435_06580</name>
</gene>
<organism evidence="20 21">
    <name type="scientific">Anaerotruncus colihominis</name>
    <dbReference type="NCBI Taxonomy" id="169435"/>
    <lineage>
        <taxon>Bacteria</taxon>
        <taxon>Bacillati</taxon>
        <taxon>Bacillota</taxon>
        <taxon>Clostridia</taxon>
        <taxon>Eubacteriales</taxon>
        <taxon>Oscillospiraceae</taxon>
        <taxon>Anaerotruncus</taxon>
    </lineage>
</organism>
<dbReference type="EC" id="2.7.7.62" evidence="9"/>
<keyword evidence="13 20" id="KW-0418">Kinase</keyword>
<comment type="pathway">
    <text evidence="6">Cofactor biosynthesis; adenosylcobalamin biosynthesis; adenosylcobalamin from cob(II)yrinate a,c-diamide: step 5/7.</text>
</comment>
<dbReference type="UniPathway" id="UPA00148">
    <property type="reaction ID" value="UER00236"/>
</dbReference>
<accession>A0A845QJU9</accession>
<dbReference type="GO" id="GO:0005525">
    <property type="term" value="F:GTP binding"/>
    <property type="evidence" value="ECO:0007669"/>
    <property type="project" value="UniProtKB-KW"/>
</dbReference>
<dbReference type="RefSeq" id="WP_160201599.1">
    <property type="nucleotide sequence ID" value="NZ_QXWK01000011.1"/>
</dbReference>
<keyword evidence="20" id="KW-0548">Nucleotidyltransferase</keyword>
<protein>
    <recommendedName>
        <fullName evidence="16">Adenosylcobinamide kinase</fullName>
        <ecNumber evidence="8">2.7.1.156</ecNumber>
        <ecNumber evidence="9">2.7.7.62</ecNumber>
    </recommendedName>
    <alternativeName>
        <fullName evidence="17">Adenosylcobinamide-phosphate guanylyltransferase</fullName>
    </alternativeName>
</protein>
<evidence type="ECO:0000256" key="6">
    <source>
        <dbReference type="ARBA" id="ARBA00005159"/>
    </source>
</evidence>
<dbReference type="EMBL" id="QXWK01000011">
    <property type="protein sequence ID" value="NBH61315.1"/>
    <property type="molecule type" value="Genomic_DNA"/>
</dbReference>
<dbReference type="GO" id="GO:0043752">
    <property type="term" value="F:adenosylcobinamide kinase activity"/>
    <property type="evidence" value="ECO:0007669"/>
    <property type="project" value="UniProtKB-EC"/>
</dbReference>
<evidence type="ECO:0000256" key="1">
    <source>
        <dbReference type="ARBA" id="ARBA00000312"/>
    </source>
</evidence>
<comment type="similarity">
    <text evidence="7">Belongs to the CobU/CobP family.</text>
</comment>
<comment type="catalytic activity">
    <reaction evidence="3">
        <text>adenosylcob(III)inamide + GTP = adenosylcob(III)inamide phosphate + GDP + H(+)</text>
        <dbReference type="Rhea" id="RHEA:15765"/>
        <dbReference type="ChEBI" id="CHEBI:2480"/>
        <dbReference type="ChEBI" id="CHEBI:15378"/>
        <dbReference type="ChEBI" id="CHEBI:37565"/>
        <dbReference type="ChEBI" id="CHEBI:58189"/>
        <dbReference type="ChEBI" id="CHEBI:58502"/>
        <dbReference type="EC" id="2.7.1.156"/>
    </reaction>
</comment>
<evidence type="ECO:0000256" key="2">
    <source>
        <dbReference type="ARBA" id="ARBA00000711"/>
    </source>
</evidence>
<sequence length="181" mass="20414">MNVFISGGCKNGKSMYAQRIAKRMSQEEGVPLYYLATMIPTDDEDRERITRHIGDREGWGFETIEQGIQIEKALDGEVDAGGAFLLDSVTALLSNEMFRQDGTIDLGAGERVCKELVRFAEKTGNTVFVSDYIYSDGRIFDSYTESYRKALALIDRTLAKTCDKVIEVAFGHIYEYCEEDK</sequence>
<evidence type="ECO:0000256" key="17">
    <source>
        <dbReference type="ARBA" id="ARBA00030571"/>
    </source>
</evidence>
<dbReference type="Proteomes" id="UP000446866">
    <property type="component" value="Unassembled WGS sequence"/>
</dbReference>
<evidence type="ECO:0000256" key="11">
    <source>
        <dbReference type="ARBA" id="ARBA00022679"/>
    </source>
</evidence>
<dbReference type="SUPFAM" id="SSF52540">
    <property type="entry name" value="P-loop containing nucleoside triphosphate hydrolases"/>
    <property type="match status" value="1"/>
</dbReference>
<dbReference type="AlphaFoldDB" id="A0A845QJU9"/>
<keyword evidence="12 19" id="KW-0547">Nucleotide-binding</keyword>
<feature type="binding site" evidence="19">
    <location>
        <position position="65"/>
    </location>
    <ligand>
        <name>GTP</name>
        <dbReference type="ChEBI" id="CHEBI:37565"/>
    </ligand>
</feature>
<proteinExistence type="inferred from homology"/>
<evidence type="ECO:0000256" key="5">
    <source>
        <dbReference type="ARBA" id="ARBA00004692"/>
    </source>
</evidence>
<keyword evidence="14" id="KW-0067">ATP-binding</keyword>
<evidence type="ECO:0000256" key="19">
    <source>
        <dbReference type="PIRSR" id="PIRSR006135-2"/>
    </source>
</evidence>
<feature type="binding site" evidence="19">
    <location>
        <position position="87"/>
    </location>
    <ligand>
        <name>GTP</name>
        <dbReference type="ChEBI" id="CHEBI:37565"/>
    </ligand>
</feature>
<evidence type="ECO:0000256" key="15">
    <source>
        <dbReference type="ARBA" id="ARBA00023134"/>
    </source>
</evidence>
<dbReference type="PANTHER" id="PTHR34848:SF1">
    <property type="entry name" value="BIFUNCTIONAL ADENOSYLCOBALAMIN BIOSYNTHESIS PROTEIN COBU"/>
    <property type="match status" value="1"/>
</dbReference>
<keyword evidence="15 19" id="KW-0342">GTP-binding</keyword>